<dbReference type="EMBL" id="CM011695">
    <property type="protein sequence ID" value="TMS03628.1"/>
    <property type="molecule type" value="Genomic_DNA"/>
</dbReference>
<sequence length="126" mass="14709">MAMSSSEKDKLIENLEAQFKFYKERSESGFAQAMDEYSCLLATNKALKEELQTVQRYKYKLQTQLTVIKTEHRVNMQRQLDILESTRKSVRKLQSECQSLENSQRKGVQSVRLSPRCHDATKQQTT</sequence>
<evidence type="ECO:0000313" key="1">
    <source>
        <dbReference type="EMBL" id="TMS03628.1"/>
    </source>
</evidence>
<protein>
    <submittedName>
        <fullName evidence="1">Uncharacterized protein</fullName>
    </submittedName>
</protein>
<name>A0ACD3Q935_LARCR</name>
<reference evidence="1" key="1">
    <citation type="submission" date="2018-11" db="EMBL/GenBank/DDBJ databases">
        <title>The sequence and de novo assembly of Larimichthys crocea genome using PacBio and Hi-C technologies.</title>
        <authorList>
            <person name="Xu P."/>
            <person name="Chen B."/>
            <person name="Zhou Z."/>
            <person name="Ke Q."/>
            <person name="Wu Y."/>
            <person name="Bai H."/>
            <person name="Pu F."/>
        </authorList>
    </citation>
    <scope>NUCLEOTIDE SEQUENCE</scope>
    <source>
        <tissue evidence="1">Muscle</tissue>
    </source>
</reference>
<accession>A0ACD3Q935</accession>
<comment type="caution">
    <text evidence="1">The sequence shown here is derived from an EMBL/GenBank/DDBJ whole genome shotgun (WGS) entry which is preliminary data.</text>
</comment>
<evidence type="ECO:0000313" key="2">
    <source>
        <dbReference type="Proteomes" id="UP000793456"/>
    </source>
</evidence>
<gene>
    <name evidence="1" type="ORF">E3U43_000517</name>
</gene>
<organism evidence="1 2">
    <name type="scientific">Larimichthys crocea</name>
    <name type="common">Large yellow croaker</name>
    <name type="synonym">Pseudosciaena crocea</name>
    <dbReference type="NCBI Taxonomy" id="215358"/>
    <lineage>
        <taxon>Eukaryota</taxon>
        <taxon>Metazoa</taxon>
        <taxon>Chordata</taxon>
        <taxon>Craniata</taxon>
        <taxon>Vertebrata</taxon>
        <taxon>Euteleostomi</taxon>
        <taxon>Actinopterygii</taxon>
        <taxon>Neopterygii</taxon>
        <taxon>Teleostei</taxon>
        <taxon>Neoteleostei</taxon>
        <taxon>Acanthomorphata</taxon>
        <taxon>Eupercaria</taxon>
        <taxon>Sciaenidae</taxon>
        <taxon>Larimichthys</taxon>
    </lineage>
</organism>
<keyword evidence="2" id="KW-1185">Reference proteome</keyword>
<proteinExistence type="predicted"/>
<dbReference type="Proteomes" id="UP000793456">
    <property type="component" value="Chromosome XXII"/>
</dbReference>